<feature type="transmembrane region" description="Helical" evidence="1">
    <location>
        <begin position="45"/>
        <end position="63"/>
    </location>
</feature>
<accession>A0A7T4UQG9</accession>
<evidence type="ECO:0000313" key="3">
    <source>
        <dbReference type="Proteomes" id="UP000596063"/>
    </source>
</evidence>
<keyword evidence="1" id="KW-0812">Transmembrane</keyword>
<dbReference type="KEGG" id="snan:I6N98_02060"/>
<reference evidence="2 3" key="1">
    <citation type="submission" date="2020-12" db="EMBL/GenBank/DDBJ databases">
        <authorList>
            <person name="Shan Y."/>
        </authorList>
    </citation>
    <scope>NUCLEOTIDE SEQUENCE [LARGE SCALE GENOMIC DNA]</scope>
    <source>
        <strain evidence="3">csc3.9</strain>
    </source>
</reference>
<dbReference type="AlphaFoldDB" id="A0A7T4UQG9"/>
<keyword evidence="3" id="KW-1185">Reference proteome</keyword>
<dbReference type="Proteomes" id="UP000596063">
    <property type="component" value="Chromosome"/>
</dbReference>
<keyword evidence="1" id="KW-1133">Transmembrane helix</keyword>
<keyword evidence="1" id="KW-0472">Membrane</keyword>
<proteinExistence type="predicted"/>
<name>A0A7T4UQG9_9GAMM</name>
<evidence type="ECO:0000256" key="1">
    <source>
        <dbReference type="SAM" id="Phobius"/>
    </source>
</evidence>
<feature type="transmembrane region" description="Helical" evidence="1">
    <location>
        <begin position="83"/>
        <end position="101"/>
    </location>
</feature>
<evidence type="ECO:0008006" key="4">
    <source>
        <dbReference type="Google" id="ProtNLM"/>
    </source>
</evidence>
<dbReference type="EMBL" id="CP066167">
    <property type="protein sequence ID" value="QQD18681.1"/>
    <property type="molecule type" value="Genomic_DNA"/>
</dbReference>
<organism evidence="2 3">
    <name type="scientific">Spongiibacter nanhainus</name>
    <dbReference type="NCBI Taxonomy" id="2794344"/>
    <lineage>
        <taxon>Bacteria</taxon>
        <taxon>Pseudomonadati</taxon>
        <taxon>Pseudomonadota</taxon>
        <taxon>Gammaproteobacteria</taxon>
        <taxon>Cellvibrionales</taxon>
        <taxon>Spongiibacteraceae</taxon>
        <taxon>Spongiibacter</taxon>
    </lineage>
</organism>
<protein>
    <recommendedName>
        <fullName evidence="4">DUF3137 domain-containing protein</fullName>
    </recommendedName>
</protein>
<sequence length="356" mass="39897">MSHNKKLNTLLKSVRNTKASSGRPDTTKIVAQLRGLGGPIRYEDTGKLGFGLLLLFAGGYGHLLGSERGYPIGPDGTSDSVILIYNTLIAVAAGFILFWLFRRRKARKFVQEVFERAALVSYGFHDEPVPALKELDQHFHEFDRGNDSRKIVYFMSAPGDGNKVRQGYSLFQFHWVVREERQVTETDHNGHSTTKTETTYYHYDRYGLMLEGSYSGIQIVSDAPGGRYKLKYRPASVEFNRRYRIRCVDEMQAAKLLKPSVVIALENASDQLKSPNLEYGLNGQMCLTWSNDPLSVRTVMKSKDNPNELADIIAAGAKLPVLDDALQLVADIQRHTQSNFSMLEGNSPEASIQGVK</sequence>
<evidence type="ECO:0000313" key="2">
    <source>
        <dbReference type="EMBL" id="QQD18681.1"/>
    </source>
</evidence>
<gene>
    <name evidence="2" type="ORF">I6N98_02060</name>
</gene>
<dbReference type="RefSeq" id="WP_198570171.1">
    <property type="nucleotide sequence ID" value="NZ_CP066167.1"/>
</dbReference>